<dbReference type="InterPro" id="IPR013121">
    <property type="entry name" value="Fe_red_NAD-bd_6"/>
</dbReference>
<dbReference type="OrthoDB" id="167398at2759"/>
<dbReference type="Pfam" id="PF08022">
    <property type="entry name" value="FAD_binding_8"/>
    <property type="match status" value="1"/>
</dbReference>
<dbReference type="GeneID" id="100169685"/>
<evidence type="ECO:0000256" key="9">
    <source>
        <dbReference type="ARBA" id="ARBA00049908"/>
    </source>
</evidence>
<dbReference type="CDD" id="cd06186">
    <property type="entry name" value="NOX_Duox_like_FAD_NADP"/>
    <property type="match status" value="1"/>
</dbReference>
<evidence type="ECO:0000256" key="2">
    <source>
        <dbReference type="ARBA" id="ARBA00022617"/>
    </source>
</evidence>
<dbReference type="GO" id="GO:0016491">
    <property type="term" value="F:oxidoreductase activity"/>
    <property type="evidence" value="ECO:0007669"/>
    <property type="project" value="UniProtKB-KW"/>
</dbReference>
<dbReference type="Pfam" id="PF01794">
    <property type="entry name" value="Ferric_reduct"/>
    <property type="match status" value="1"/>
</dbReference>
<dbReference type="InterPro" id="IPR050369">
    <property type="entry name" value="RBOH/FRE"/>
</dbReference>
<feature type="transmembrane region" description="Helical" evidence="10">
    <location>
        <begin position="16"/>
        <end position="35"/>
    </location>
</feature>
<dbReference type="InterPro" id="IPR017927">
    <property type="entry name" value="FAD-bd_FR_type"/>
</dbReference>
<evidence type="ECO:0000259" key="11">
    <source>
        <dbReference type="PROSITE" id="PS51384"/>
    </source>
</evidence>
<evidence type="ECO:0000256" key="3">
    <source>
        <dbReference type="ARBA" id="ARBA00022692"/>
    </source>
</evidence>
<dbReference type="RefSeq" id="NP_001121595.1">
    <property type="nucleotide sequence ID" value="NM_001128123.1"/>
</dbReference>
<organism evidence="12">
    <name type="scientific">Ciona intestinalis</name>
    <name type="common">Transparent sea squirt</name>
    <name type="synonym">Ascidia intestinalis</name>
    <dbReference type="NCBI Taxonomy" id="7719"/>
    <lineage>
        <taxon>Eukaryota</taxon>
        <taxon>Metazoa</taxon>
        <taxon>Chordata</taxon>
        <taxon>Tunicata</taxon>
        <taxon>Ascidiacea</taxon>
        <taxon>Phlebobranchia</taxon>
        <taxon>Cionidae</taxon>
        <taxon>Ciona</taxon>
    </lineage>
</organism>
<dbReference type="FunFam" id="2.40.30.10:FF:000240">
    <property type="entry name" value="predicted NADPH oxidase 2"/>
    <property type="match status" value="1"/>
</dbReference>
<dbReference type="SUPFAM" id="SSF52343">
    <property type="entry name" value="Ferredoxin reductase-like, C-terminal NADP-linked domain"/>
    <property type="match status" value="1"/>
</dbReference>
<evidence type="ECO:0000256" key="5">
    <source>
        <dbReference type="ARBA" id="ARBA00022989"/>
    </source>
</evidence>
<comment type="subcellular location">
    <subcellularLocation>
        <location evidence="1">Membrane</location>
        <topology evidence="1">Multi-pass membrane protein</topology>
    </subcellularLocation>
</comment>
<keyword evidence="7" id="KW-0408">Iron</keyword>
<keyword evidence="4" id="KW-0479">Metal-binding</keyword>
<feature type="transmembrane region" description="Helical" evidence="10">
    <location>
        <begin position="212"/>
        <end position="235"/>
    </location>
</feature>
<feature type="transmembrane region" description="Helical" evidence="10">
    <location>
        <begin position="175"/>
        <end position="200"/>
    </location>
</feature>
<dbReference type="PANTHER" id="PTHR11972">
    <property type="entry name" value="NADPH OXIDASE"/>
    <property type="match status" value="1"/>
</dbReference>
<evidence type="ECO:0000256" key="1">
    <source>
        <dbReference type="ARBA" id="ARBA00004141"/>
    </source>
</evidence>
<proteinExistence type="evidence at transcript level"/>
<keyword evidence="2" id="KW-0349">Heme</keyword>
<dbReference type="PRINTS" id="PR00466">
    <property type="entry name" value="GP91PHOX"/>
</dbReference>
<comment type="catalytic activity">
    <reaction evidence="9">
        <text>NADPH + 2 O2 = 2 superoxide + NADP(+) + H(+)</text>
        <dbReference type="Rhea" id="RHEA:63180"/>
        <dbReference type="ChEBI" id="CHEBI:15378"/>
        <dbReference type="ChEBI" id="CHEBI:15379"/>
        <dbReference type="ChEBI" id="CHEBI:18421"/>
        <dbReference type="ChEBI" id="CHEBI:57783"/>
        <dbReference type="ChEBI" id="CHEBI:58349"/>
    </reaction>
</comment>
<dbReference type="GO" id="GO:0046872">
    <property type="term" value="F:metal ion binding"/>
    <property type="evidence" value="ECO:0007669"/>
    <property type="project" value="UniProtKB-KW"/>
</dbReference>
<dbReference type="SUPFAM" id="SSF63380">
    <property type="entry name" value="Riboflavin synthase domain-like"/>
    <property type="match status" value="1"/>
</dbReference>
<evidence type="ECO:0000256" key="7">
    <source>
        <dbReference type="ARBA" id="ARBA00023004"/>
    </source>
</evidence>
<evidence type="ECO:0000256" key="10">
    <source>
        <dbReference type="SAM" id="Phobius"/>
    </source>
</evidence>
<dbReference type="KEGG" id="cin:100169685"/>
<dbReference type="PROSITE" id="PS51384">
    <property type="entry name" value="FAD_FR"/>
    <property type="match status" value="1"/>
</dbReference>
<dbReference type="AlphaFoldDB" id="A7E3L0"/>
<keyword evidence="8 10" id="KW-0472">Membrane</keyword>
<evidence type="ECO:0000256" key="4">
    <source>
        <dbReference type="ARBA" id="ARBA00022723"/>
    </source>
</evidence>
<dbReference type="InterPro" id="IPR013130">
    <property type="entry name" value="Fe3_Rdtase_TM_dom"/>
</dbReference>
<dbReference type="InterPro" id="IPR017938">
    <property type="entry name" value="Riboflavin_synthase-like_b-brl"/>
</dbReference>
<dbReference type="InterPro" id="IPR000778">
    <property type="entry name" value="Cyt_b245_heavy_chain"/>
</dbReference>
<feature type="domain" description="FAD-binding FR-type" evidence="11">
    <location>
        <begin position="301"/>
        <end position="410"/>
    </location>
</feature>
<keyword evidence="5 10" id="KW-1133">Transmembrane helix</keyword>
<protein>
    <submittedName>
        <fullName evidence="12">Predicted NADPH oxidase-2</fullName>
    </submittedName>
</protein>
<evidence type="ECO:0000256" key="6">
    <source>
        <dbReference type="ARBA" id="ARBA00023002"/>
    </source>
</evidence>
<dbReference type="InterPro" id="IPR013112">
    <property type="entry name" value="FAD-bd_8"/>
</dbReference>
<dbReference type="Pfam" id="PF08030">
    <property type="entry name" value="NAD_binding_6"/>
    <property type="match status" value="1"/>
</dbReference>
<keyword evidence="6" id="KW-0560">Oxidoreductase</keyword>
<dbReference type="GO" id="GO:0016020">
    <property type="term" value="C:membrane"/>
    <property type="evidence" value="ECO:0007669"/>
    <property type="project" value="UniProtKB-SubCell"/>
</dbReference>
<dbReference type="Gene3D" id="2.40.30.10">
    <property type="entry name" value="Translation factors"/>
    <property type="match status" value="1"/>
</dbReference>
<sequence length="581" mass="66888">MNARLNGFLVNEFPKYIVFLLWLGLNGFLFGYYYNFYNTKKTFFYTRVLLGPALALARAPAACLNLNCLLVLLPVCRNLLSLFRKACMCCPRRIRRVLDKNIKFHRMCAYMIVLMTLIHYFAHCFNVDFFTSAYQSKILATDTPAIIQQKKLIAKLIQIGNNGNETYLNPIRKSVFSVGAVFLLTGGWTGVIITLSLFFMVTSSLEFIRRSYFEVFWFTHHLFIVFYGFLVVHGISMQVRGQTPQSLTVHDPIRCSTIDPATWSQNNCPTPVFAGSPPMTWKWVIAPMVLYVIERIIRLVRFNQQVEVLKVIKHPSRVLEIQMRKNGFFAEVGQYVFIMCPQLSQLEWHPFTLTSAPEEDYFSIHVRIVGDWTTGLSKVLGADEAGNEVQPSWKMPRLAIDGPFGTASEDVFNYPVAICVGSGIGVTPFASLLKSVWYKNLNPEHEMVLKKVYFFWICPETHAFEWFGDLLKYLERQLTEIGRQDLIEYHIYLTRGWDHKQAKAIYAHEEDTHDVITGLEQKTNYGRPNWDEIFSKTARDYPNTHIGVFFCGVAALSAKLHKMSNKHSGGGVYFHYNKENF</sequence>
<name>A7E3L0_CIOIN</name>
<evidence type="ECO:0000256" key="8">
    <source>
        <dbReference type="ARBA" id="ARBA00023136"/>
    </source>
</evidence>
<evidence type="ECO:0000313" key="12">
    <source>
        <dbReference type="EMBL" id="FAA00339.1"/>
    </source>
</evidence>
<feature type="transmembrane region" description="Helical" evidence="10">
    <location>
        <begin position="104"/>
        <end position="122"/>
    </location>
</feature>
<dbReference type="PANTHER" id="PTHR11972:SF191">
    <property type="entry name" value="FAD-BINDING FR-TYPE DOMAIN-CONTAINING PROTEIN"/>
    <property type="match status" value="1"/>
</dbReference>
<dbReference type="CTD" id="100169685"/>
<dbReference type="FunFam" id="3.40.50.80:FF:000004">
    <property type="entry name" value="NADPH oxidase isoform 2"/>
    <property type="match status" value="1"/>
</dbReference>
<dbReference type="Gene3D" id="3.40.50.80">
    <property type="entry name" value="Nucleotide-binding domain of ferredoxin-NADP reductase (FNR) module"/>
    <property type="match status" value="1"/>
</dbReference>
<dbReference type="EMBL" id="BR000272">
    <property type="protein sequence ID" value="FAA00339.1"/>
    <property type="molecule type" value="mRNA"/>
</dbReference>
<accession>A7E3L0</accession>
<keyword evidence="3 10" id="KW-0812">Transmembrane</keyword>
<dbReference type="InterPro" id="IPR039261">
    <property type="entry name" value="FNR_nucleotide-bd"/>
</dbReference>
<accession>A0A1W2VQD9</accession>
<reference evidence="12" key="1">
    <citation type="journal article" date="2006" name="Nucleic Acids Res.">
        <title>Ensembl 2006.</title>
        <authorList>
            <person name="Birney E."/>
            <person name="Andrews D."/>
            <person name="Caccamo M."/>
            <person name="Chen Y."/>
            <person name="Clarke L."/>
            <person name="Coates G."/>
            <person name="Cox T."/>
            <person name="Cunningham F."/>
            <person name="Curwen V."/>
            <person name="Cutts T."/>
            <person name="Down T."/>
            <person name="Durbin R."/>
            <person name="Fernandez-Suarez X.M."/>
            <person name="Flicek P."/>
            <person name="Graf S."/>
            <person name="Hammond M."/>
            <person name="Herrero J."/>
            <person name="Howe K."/>
            <person name="Iyer V."/>
            <person name="Jekosch K."/>
            <person name="Kahari A."/>
            <person name="Kasprzyk A."/>
            <person name="Keefe D."/>
            <person name="Kokocinski F."/>
            <person name="Kulesha E."/>
            <person name="London D."/>
            <person name="Longden I."/>
            <person name="Melsopp C."/>
            <person name="Meidl P."/>
            <person name="Overduin B."/>
            <person name="Parker A."/>
            <person name="Proctor G."/>
            <person name="Prlic A."/>
            <person name="Rae M."/>
            <person name="Rios D."/>
            <person name="Redmond S."/>
            <person name="Schuster M."/>
            <person name="Sealy I."/>
            <person name="Searle S."/>
            <person name="Severin J."/>
            <person name="Slater G."/>
            <person name="Smedley D."/>
            <person name="Smith J."/>
            <person name="Stabenau A."/>
            <person name="Stalker J."/>
            <person name="Trevanion S."/>
            <person name="Ureta-Vidal A."/>
            <person name="Vogel J."/>
            <person name="White S."/>
            <person name="Woodwark C."/>
            <person name="Hubbard T.J."/>
        </authorList>
    </citation>
    <scope>NUCLEOTIDE SEQUENCE</scope>
</reference>
<gene>
    <name evidence="12" type="primary">Nox2</name>
</gene>
<reference evidence="12" key="2">
    <citation type="journal article" date="2007" name="BMC Evol. Biol.">
        <title>Molecular evolution of the reactive oxygen-generating NADPH oxidase (Nox/Duox) family of enzymes.</title>
        <authorList>
            <person name="Kawahara T."/>
            <person name="Quinn M.T."/>
            <person name="Lambeth J.D."/>
        </authorList>
    </citation>
    <scope>NUCLEOTIDE SEQUENCE</scope>
</reference>